<feature type="region of interest" description="Disordered" evidence="1">
    <location>
        <begin position="62"/>
        <end position="96"/>
    </location>
</feature>
<name>A0ABP3JSH9_9ACTN</name>
<sequence>MAPGSRTVLVTVTLPPGSTLQDAQRRLGLADDEVDAAYGLVSIDPARNLFALMVTEEAGSRIKGLPGTQGPYANPRIHPFGPARPDDECGDDDTTG</sequence>
<organism evidence="2 3">
    <name type="scientific">Streptomyces olivaceiscleroticus</name>
    <dbReference type="NCBI Taxonomy" id="68245"/>
    <lineage>
        <taxon>Bacteria</taxon>
        <taxon>Bacillati</taxon>
        <taxon>Actinomycetota</taxon>
        <taxon>Actinomycetes</taxon>
        <taxon>Kitasatosporales</taxon>
        <taxon>Streptomycetaceae</taxon>
        <taxon>Streptomyces</taxon>
    </lineage>
</organism>
<comment type="caution">
    <text evidence="2">The sequence shown here is derived from an EMBL/GenBank/DDBJ whole genome shotgun (WGS) entry which is preliminary data.</text>
</comment>
<dbReference type="Proteomes" id="UP001500909">
    <property type="component" value="Unassembled WGS sequence"/>
</dbReference>
<gene>
    <name evidence="2" type="ORF">GCM10010361_28380</name>
</gene>
<keyword evidence="3" id="KW-1185">Reference proteome</keyword>
<evidence type="ECO:0000313" key="2">
    <source>
        <dbReference type="EMBL" id="GAA0462844.1"/>
    </source>
</evidence>
<evidence type="ECO:0000313" key="3">
    <source>
        <dbReference type="Proteomes" id="UP001500909"/>
    </source>
</evidence>
<protein>
    <submittedName>
        <fullName evidence="2">Uncharacterized protein</fullName>
    </submittedName>
</protein>
<proteinExistence type="predicted"/>
<evidence type="ECO:0000256" key="1">
    <source>
        <dbReference type="SAM" id="MobiDB-lite"/>
    </source>
</evidence>
<reference evidence="3" key="1">
    <citation type="journal article" date="2019" name="Int. J. Syst. Evol. Microbiol.">
        <title>The Global Catalogue of Microorganisms (GCM) 10K type strain sequencing project: providing services to taxonomists for standard genome sequencing and annotation.</title>
        <authorList>
            <consortium name="The Broad Institute Genomics Platform"/>
            <consortium name="The Broad Institute Genome Sequencing Center for Infectious Disease"/>
            <person name="Wu L."/>
            <person name="Ma J."/>
        </authorList>
    </citation>
    <scope>NUCLEOTIDE SEQUENCE [LARGE SCALE GENOMIC DNA]</scope>
    <source>
        <strain evidence="3">JCM 4805</strain>
    </source>
</reference>
<accession>A0ABP3JSH9</accession>
<dbReference type="EMBL" id="BAAABY010000023">
    <property type="protein sequence ID" value="GAA0462844.1"/>
    <property type="molecule type" value="Genomic_DNA"/>
</dbReference>
<dbReference type="RefSeq" id="WP_346095294.1">
    <property type="nucleotide sequence ID" value="NZ_BAAABY010000023.1"/>
</dbReference>